<evidence type="ECO:0000313" key="2">
    <source>
        <dbReference type="Proteomes" id="UP001165083"/>
    </source>
</evidence>
<reference evidence="1" key="1">
    <citation type="submission" date="2023-04" db="EMBL/GenBank/DDBJ databases">
        <title>Phytophthora lilii NBRC 32176.</title>
        <authorList>
            <person name="Ichikawa N."/>
            <person name="Sato H."/>
            <person name="Tonouchi N."/>
        </authorList>
    </citation>
    <scope>NUCLEOTIDE SEQUENCE</scope>
    <source>
        <strain evidence="1">NBRC 32176</strain>
    </source>
</reference>
<gene>
    <name evidence="1" type="ORF">Plil01_001134500</name>
</gene>
<keyword evidence="2" id="KW-1185">Reference proteome</keyword>
<name>A0A9W6U7W0_9STRA</name>
<sequence length="172" mass="18762">MGLRAVGNKQDKFLPRVSKMLSFDVDPTTASISTAEVCFELKSPDPNPRASSYFTYYDRTTIKNHSSGLDQLSKTPVLGLEDMSSDLEKKSSFQTANAIGEGVGALVSVGSWNSKQIHLSLAVNSAHSNSYKTSWSLSRSRHSSTSSLSRVSDILEEKMVISSNKINRIVAI</sequence>
<proteinExistence type="predicted"/>
<dbReference type="AlphaFoldDB" id="A0A9W6U7W0"/>
<evidence type="ECO:0000313" key="1">
    <source>
        <dbReference type="EMBL" id="GMF27164.1"/>
    </source>
</evidence>
<dbReference type="Proteomes" id="UP001165083">
    <property type="component" value="Unassembled WGS sequence"/>
</dbReference>
<accession>A0A9W6U7W0</accession>
<comment type="caution">
    <text evidence="1">The sequence shown here is derived from an EMBL/GenBank/DDBJ whole genome shotgun (WGS) entry which is preliminary data.</text>
</comment>
<organism evidence="1 2">
    <name type="scientific">Phytophthora lilii</name>
    <dbReference type="NCBI Taxonomy" id="2077276"/>
    <lineage>
        <taxon>Eukaryota</taxon>
        <taxon>Sar</taxon>
        <taxon>Stramenopiles</taxon>
        <taxon>Oomycota</taxon>
        <taxon>Peronosporomycetes</taxon>
        <taxon>Peronosporales</taxon>
        <taxon>Peronosporaceae</taxon>
        <taxon>Phytophthora</taxon>
    </lineage>
</organism>
<dbReference type="EMBL" id="BSXW01000648">
    <property type="protein sequence ID" value="GMF27164.1"/>
    <property type="molecule type" value="Genomic_DNA"/>
</dbReference>
<protein>
    <submittedName>
        <fullName evidence="1">Unnamed protein product</fullName>
    </submittedName>
</protein>
<dbReference type="OrthoDB" id="10322716at2759"/>